<keyword evidence="4" id="KW-0378">Hydrolase</keyword>
<keyword evidence="5" id="KW-1185">Reference proteome</keyword>
<evidence type="ECO:0000313" key="4">
    <source>
        <dbReference type="EMBL" id="CAK9095642.1"/>
    </source>
</evidence>
<comment type="caution">
    <text evidence="4">The sequence shown here is derived from an EMBL/GenBank/DDBJ whole genome shotgun (WGS) entry which is preliminary data.</text>
</comment>
<dbReference type="InterPro" id="IPR036772">
    <property type="entry name" value="SRCR-like_dom_sf"/>
</dbReference>
<accession>A0ABP0R508</accession>
<dbReference type="PROSITE" id="PS50287">
    <property type="entry name" value="SRCR_2"/>
    <property type="match status" value="2"/>
</dbReference>
<feature type="domain" description="SRCR" evidence="3">
    <location>
        <begin position="127"/>
        <end position="178"/>
    </location>
</feature>
<feature type="chain" id="PRO_5046969469" evidence="2">
    <location>
        <begin position="30"/>
        <end position="236"/>
    </location>
</feature>
<dbReference type="GO" id="GO:0006508">
    <property type="term" value="P:proteolysis"/>
    <property type="evidence" value="ECO:0007669"/>
    <property type="project" value="UniProtKB-KW"/>
</dbReference>
<sequence length="236" mass="23690">MGVSVLSRAFLAALLAGHAGLLELETASGQFGTVCGVNGVAAEVACRQLGYDYGVASPSSCAQYGGASVCGAAGSPVAAKNLKCSGSEMSVDECAFEIADDACLGHSSDAVVFCGMFDKPTFKNGALRLIGLDGAPALPREAGRLEMFWANAWAPVCKEGFSSGTAKVACQAMGFTSAAGFSGCDGALCGPVVVKAYAQQAEEMAQALSGLQQAAADTSTAIQEIESACGKRSQGA</sequence>
<gene>
    <name evidence="4" type="ORF">SCF082_LOCUS44922</name>
</gene>
<reference evidence="4 5" key="1">
    <citation type="submission" date="2024-02" db="EMBL/GenBank/DDBJ databases">
        <authorList>
            <person name="Chen Y."/>
            <person name="Shah S."/>
            <person name="Dougan E. K."/>
            <person name="Thang M."/>
            <person name="Chan C."/>
        </authorList>
    </citation>
    <scope>NUCLEOTIDE SEQUENCE [LARGE SCALE GENOMIC DNA]</scope>
</reference>
<keyword evidence="1" id="KW-1015">Disulfide bond</keyword>
<name>A0ABP0R508_9DINO</name>
<evidence type="ECO:0000313" key="5">
    <source>
        <dbReference type="Proteomes" id="UP001642464"/>
    </source>
</evidence>
<organism evidence="4 5">
    <name type="scientific">Durusdinium trenchii</name>
    <dbReference type="NCBI Taxonomy" id="1381693"/>
    <lineage>
        <taxon>Eukaryota</taxon>
        <taxon>Sar</taxon>
        <taxon>Alveolata</taxon>
        <taxon>Dinophyceae</taxon>
        <taxon>Suessiales</taxon>
        <taxon>Symbiodiniaceae</taxon>
        <taxon>Durusdinium</taxon>
    </lineage>
</organism>
<dbReference type="EMBL" id="CAXAMM010040818">
    <property type="protein sequence ID" value="CAK9095642.1"/>
    <property type="molecule type" value="Genomic_DNA"/>
</dbReference>
<dbReference type="Pfam" id="PF00530">
    <property type="entry name" value="SRCR"/>
    <property type="match status" value="2"/>
</dbReference>
<dbReference type="InterPro" id="IPR001190">
    <property type="entry name" value="SRCR"/>
</dbReference>
<dbReference type="SMART" id="SM00202">
    <property type="entry name" value="SR"/>
    <property type="match status" value="1"/>
</dbReference>
<keyword evidence="4" id="KW-0645">Protease</keyword>
<keyword evidence="2" id="KW-0732">Signal</keyword>
<evidence type="ECO:0000256" key="1">
    <source>
        <dbReference type="ARBA" id="ARBA00023157"/>
    </source>
</evidence>
<protein>
    <submittedName>
        <fullName evidence="4">Neurotrypsin (Serine protease 12)</fullName>
    </submittedName>
</protein>
<dbReference type="Gene3D" id="3.10.250.10">
    <property type="entry name" value="SRCR-like domain"/>
    <property type="match status" value="2"/>
</dbReference>
<evidence type="ECO:0000259" key="3">
    <source>
        <dbReference type="PROSITE" id="PS50287"/>
    </source>
</evidence>
<dbReference type="PANTHER" id="PTHR48071">
    <property type="entry name" value="SRCR DOMAIN-CONTAINING PROTEIN"/>
    <property type="match status" value="1"/>
</dbReference>
<feature type="signal peptide" evidence="2">
    <location>
        <begin position="1"/>
        <end position="29"/>
    </location>
</feature>
<dbReference type="SUPFAM" id="SSF56487">
    <property type="entry name" value="SRCR-like"/>
    <property type="match status" value="2"/>
</dbReference>
<dbReference type="PANTHER" id="PTHR48071:SF18">
    <property type="entry name" value="DELETED IN MALIGNANT BRAIN TUMORS 1 PROTEIN-RELATED"/>
    <property type="match status" value="1"/>
</dbReference>
<feature type="domain" description="SRCR" evidence="3">
    <location>
        <begin position="7"/>
        <end position="115"/>
    </location>
</feature>
<dbReference type="Proteomes" id="UP001642464">
    <property type="component" value="Unassembled WGS sequence"/>
</dbReference>
<proteinExistence type="predicted"/>
<dbReference type="PRINTS" id="PR00258">
    <property type="entry name" value="SPERACTRCPTR"/>
</dbReference>
<evidence type="ECO:0000256" key="2">
    <source>
        <dbReference type="SAM" id="SignalP"/>
    </source>
</evidence>
<dbReference type="GO" id="GO:0008233">
    <property type="term" value="F:peptidase activity"/>
    <property type="evidence" value="ECO:0007669"/>
    <property type="project" value="UniProtKB-KW"/>
</dbReference>